<evidence type="ECO:0000313" key="3">
    <source>
        <dbReference type="EMBL" id="WFP24163.1"/>
    </source>
</evidence>
<keyword evidence="4" id="KW-1185">Reference proteome</keyword>
<accession>A0AAX3T4T7</accession>
<dbReference type="EMBL" id="CP121270">
    <property type="protein sequence ID" value="WFP24163.1"/>
    <property type="molecule type" value="Genomic_DNA"/>
</dbReference>
<sequence length="49" mass="5367">MAQHYPTEPDFNAVTDEDAEAAAHRRKILAYLGVTASLVALLVILLLNM</sequence>
<evidence type="ECO:0000313" key="2">
    <source>
        <dbReference type="EMBL" id="MDF6100788.1"/>
    </source>
</evidence>
<proteinExistence type="predicted"/>
<reference evidence="2" key="1">
    <citation type="journal article" date="2022" name="Data Brief">
        <title>Draft genome sequence data of Gordonia hongkongensis strain EUFUS-Z928 isolated from the octocoral Eunicea fusca.</title>
        <authorList>
            <person name="Sanchez-Suarez J."/>
            <person name="Diaz L."/>
            <person name="Melo-Bolivar J."/>
            <person name="Villamil L."/>
        </authorList>
    </citation>
    <scope>NUCLEOTIDE SEQUENCE</scope>
    <source>
        <strain evidence="2">EUFUS-Z928</strain>
    </source>
</reference>
<keyword evidence="1" id="KW-1133">Transmembrane helix</keyword>
<feature type="transmembrane region" description="Helical" evidence="1">
    <location>
        <begin position="28"/>
        <end position="47"/>
    </location>
</feature>
<name>A0AAX3T4T7_9ACTN</name>
<keyword evidence="1" id="KW-0472">Membrane</keyword>
<dbReference type="EMBL" id="JAKJLQ010000004">
    <property type="protein sequence ID" value="MDF6100788.1"/>
    <property type="molecule type" value="Genomic_DNA"/>
</dbReference>
<evidence type="ECO:0000256" key="1">
    <source>
        <dbReference type="SAM" id="Phobius"/>
    </source>
</evidence>
<protein>
    <submittedName>
        <fullName evidence="3">Uncharacterized protein</fullName>
    </submittedName>
</protein>
<reference evidence="3" key="3">
    <citation type="submission" date="2023-04" db="EMBL/GenBank/DDBJ databases">
        <title>Complete genome sequence of a phthalic acid esters degrading bacterial strain.</title>
        <authorList>
            <person name="Weng L."/>
            <person name="Jia Y."/>
            <person name="Ren L."/>
        </authorList>
    </citation>
    <scope>NUCLEOTIDE SEQUENCE</scope>
    <source>
        <strain evidence="3">RL-LY01</strain>
    </source>
</reference>
<dbReference type="Proteomes" id="UP001213504">
    <property type="component" value="Chromosome"/>
</dbReference>
<reference evidence="2" key="2">
    <citation type="submission" date="2022-01" db="EMBL/GenBank/DDBJ databases">
        <authorList>
            <person name="Sanchez-Suarez J."/>
            <person name="Villamil L."/>
            <person name="Diaz L.E."/>
        </authorList>
    </citation>
    <scope>NUCLEOTIDE SEQUENCE</scope>
    <source>
        <strain evidence="2">EUFUS-Z928</strain>
    </source>
</reference>
<dbReference type="RefSeq" id="WP_165629676.1">
    <property type="nucleotide sequence ID" value="NZ_CBDRMI010000005.1"/>
</dbReference>
<gene>
    <name evidence="2" type="ORF">L2299_06955</name>
    <name evidence="3" type="ORF">P9A14_18820</name>
</gene>
<keyword evidence="1" id="KW-0812">Transmembrane</keyword>
<evidence type="ECO:0000313" key="5">
    <source>
        <dbReference type="Proteomes" id="UP001213504"/>
    </source>
</evidence>
<dbReference type="AlphaFoldDB" id="A0AAX3T4T7"/>
<evidence type="ECO:0000313" key="4">
    <source>
        <dbReference type="Proteomes" id="UP001152308"/>
    </source>
</evidence>
<organism evidence="3 5">
    <name type="scientific">Gordonia hongkongensis</name>
    <dbReference type="NCBI Taxonomy" id="1701090"/>
    <lineage>
        <taxon>Bacteria</taxon>
        <taxon>Bacillati</taxon>
        <taxon>Actinomycetota</taxon>
        <taxon>Actinomycetes</taxon>
        <taxon>Mycobacteriales</taxon>
        <taxon>Gordoniaceae</taxon>
        <taxon>Gordonia</taxon>
    </lineage>
</organism>
<dbReference type="Proteomes" id="UP001152308">
    <property type="component" value="Unassembled WGS sequence"/>
</dbReference>